<organism evidence="4 5">
    <name type="scientific">Populus trichocarpa</name>
    <name type="common">Western balsam poplar</name>
    <name type="synonym">Populus balsamifera subsp. trichocarpa</name>
    <dbReference type="NCBI Taxonomy" id="3694"/>
    <lineage>
        <taxon>Eukaryota</taxon>
        <taxon>Viridiplantae</taxon>
        <taxon>Streptophyta</taxon>
        <taxon>Embryophyta</taxon>
        <taxon>Tracheophyta</taxon>
        <taxon>Spermatophyta</taxon>
        <taxon>Magnoliopsida</taxon>
        <taxon>eudicotyledons</taxon>
        <taxon>Gunneridae</taxon>
        <taxon>Pentapetalae</taxon>
        <taxon>rosids</taxon>
        <taxon>fabids</taxon>
        <taxon>Malpighiales</taxon>
        <taxon>Salicaceae</taxon>
        <taxon>Saliceae</taxon>
        <taxon>Populus</taxon>
    </lineage>
</organism>
<accession>B9I1Q6</accession>
<reference evidence="4 5" key="1">
    <citation type="journal article" date="2006" name="Science">
        <title>The genome of black cottonwood, Populus trichocarpa (Torr. &amp; Gray).</title>
        <authorList>
            <person name="Tuskan G.A."/>
            <person name="Difazio S."/>
            <person name="Jansson S."/>
            <person name="Bohlmann J."/>
            <person name="Grigoriev I."/>
            <person name="Hellsten U."/>
            <person name="Putnam N."/>
            <person name="Ralph S."/>
            <person name="Rombauts S."/>
            <person name="Salamov A."/>
            <person name="Schein J."/>
            <person name="Sterck L."/>
            <person name="Aerts A."/>
            <person name="Bhalerao R.R."/>
            <person name="Bhalerao R.P."/>
            <person name="Blaudez D."/>
            <person name="Boerjan W."/>
            <person name="Brun A."/>
            <person name="Brunner A."/>
            <person name="Busov V."/>
            <person name="Campbell M."/>
            <person name="Carlson J."/>
            <person name="Chalot M."/>
            <person name="Chapman J."/>
            <person name="Chen G.L."/>
            <person name="Cooper D."/>
            <person name="Coutinho P.M."/>
            <person name="Couturier J."/>
            <person name="Covert S."/>
            <person name="Cronk Q."/>
            <person name="Cunningham R."/>
            <person name="Davis J."/>
            <person name="Degroeve S."/>
            <person name="Dejardin A."/>
            <person name="Depamphilis C."/>
            <person name="Detter J."/>
            <person name="Dirks B."/>
            <person name="Dubchak I."/>
            <person name="Duplessis S."/>
            <person name="Ehlting J."/>
            <person name="Ellis B."/>
            <person name="Gendler K."/>
            <person name="Goodstein D."/>
            <person name="Gribskov M."/>
            <person name="Grimwood J."/>
            <person name="Groover A."/>
            <person name="Gunter L."/>
            <person name="Hamberger B."/>
            <person name="Heinze B."/>
            <person name="Helariutta Y."/>
            <person name="Henrissat B."/>
            <person name="Holligan D."/>
            <person name="Holt R."/>
            <person name="Huang W."/>
            <person name="Islam-Faridi N."/>
            <person name="Jones S."/>
            <person name="Jones-Rhoades M."/>
            <person name="Jorgensen R."/>
            <person name="Joshi C."/>
            <person name="Kangasjarvi J."/>
            <person name="Karlsson J."/>
            <person name="Kelleher C."/>
            <person name="Kirkpatrick R."/>
            <person name="Kirst M."/>
            <person name="Kohler A."/>
            <person name="Kalluri U."/>
            <person name="Larimer F."/>
            <person name="Leebens-Mack J."/>
            <person name="Leple J.C."/>
            <person name="Locascio P."/>
            <person name="Lou Y."/>
            <person name="Lucas S."/>
            <person name="Martin F."/>
            <person name="Montanini B."/>
            <person name="Napoli C."/>
            <person name="Nelson D.R."/>
            <person name="Nelson C."/>
            <person name="Nieminen K."/>
            <person name="Nilsson O."/>
            <person name="Pereda V."/>
            <person name="Peter G."/>
            <person name="Philippe R."/>
            <person name="Pilate G."/>
            <person name="Poliakov A."/>
            <person name="Razumovskaya J."/>
            <person name="Richardson P."/>
            <person name="Rinaldi C."/>
            <person name="Ritland K."/>
            <person name="Rouze P."/>
            <person name="Ryaboy D."/>
            <person name="Schmutz J."/>
            <person name="Schrader J."/>
            <person name="Segerman B."/>
            <person name="Shin H."/>
            <person name="Siddiqui A."/>
            <person name="Sterky F."/>
            <person name="Terry A."/>
            <person name="Tsai C.J."/>
            <person name="Uberbacher E."/>
            <person name="Unneberg P."/>
            <person name="Vahala J."/>
            <person name="Wall K."/>
            <person name="Wessler S."/>
            <person name="Yang G."/>
            <person name="Yin T."/>
            <person name="Douglas C."/>
            <person name="Marra M."/>
            <person name="Sandberg G."/>
            <person name="Van de Peer Y."/>
            <person name="Rokhsar D."/>
        </authorList>
    </citation>
    <scope>NUCLEOTIDE SEQUENCE [LARGE SCALE GENOMIC DNA]</scope>
    <source>
        <strain evidence="5">cv. Nisqually</strain>
    </source>
</reference>
<dbReference type="Pfam" id="PF00400">
    <property type="entry name" value="WD40"/>
    <property type="match status" value="1"/>
</dbReference>
<dbReference type="eggNOG" id="KOG0646">
    <property type="taxonomic scope" value="Eukaryota"/>
</dbReference>
<gene>
    <name evidence="4" type="ORF">POPTR_011G105600</name>
</gene>
<keyword evidence="1 3" id="KW-0853">WD repeat</keyword>
<dbReference type="PANTHER" id="PTHR18763:SF3">
    <property type="entry name" value="OS09G0477800 PROTEIN"/>
    <property type="match status" value="1"/>
</dbReference>
<dbReference type="InterPro" id="IPR015943">
    <property type="entry name" value="WD40/YVTN_repeat-like_dom_sf"/>
</dbReference>
<dbReference type="SUPFAM" id="SSF50998">
    <property type="entry name" value="Quinoprotein alcohol dehydrogenase-like"/>
    <property type="match status" value="1"/>
</dbReference>
<dbReference type="Proteomes" id="UP000006729">
    <property type="component" value="Chromosome 11"/>
</dbReference>
<dbReference type="EMBL" id="CM009300">
    <property type="protein sequence ID" value="PNT12761.1"/>
    <property type="molecule type" value="Genomic_DNA"/>
</dbReference>
<dbReference type="InParanoid" id="B9I1Q6"/>
<name>B9I1Q6_POPTR</name>
<dbReference type="STRING" id="3694.B9I1Q6"/>
<dbReference type="AlphaFoldDB" id="B9I1Q6"/>
<dbReference type="InterPro" id="IPR045227">
    <property type="entry name" value="WDR18/Ipi3/RID3"/>
</dbReference>
<evidence type="ECO:0000256" key="3">
    <source>
        <dbReference type="PROSITE-ProRule" id="PRU00221"/>
    </source>
</evidence>
<feature type="repeat" description="WD" evidence="3">
    <location>
        <begin position="160"/>
        <end position="194"/>
    </location>
</feature>
<dbReference type="PROSITE" id="PS00678">
    <property type="entry name" value="WD_REPEATS_1"/>
    <property type="match status" value="1"/>
</dbReference>
<dbReference type="GO" id="GO:0005656">
    <property type="term" value="C:nuclear pre-replicative complex"/>
    <property type="evidence" value="ECO:0000318"/>
    <property type="project" value="GO_Central"/>
</dbReference>
<dbReference type="GO" id="GO:0006261">
    <property type="term" value="P:DNA-templated DNA replication"/>
    <property type="evidence" value="ECO:0000318"/>
    <property type="project" value="GO_Central"/>
</dbReference>
<dbReference type="PROSITE" id="PS50294">
    <property type="entry name" value="WD_REPEATS_REGION"/>
    <property type="match status" value="1"/>
</dbReference>
<sequence>MSSSHEIFLTSSTNRPITAYDFFSGTTVARFSGSRSPCHGLVLAGKAYIDASHISSVTSSGSIHLYNWWSSTAFHHLPVSEPVAPLDMPLLMDCTCKLWSLLDGTNLCKITFPCAISGISLDPTETEFYAAGADGLIYEGFLKVGSRKEVTQMLELETCGEKHGGAIISVVIMNEGKNLVSATEDGSVYLWEVE</sequence>
<dbReference type="Gene3D" id="2.130.10.10">
    <property type="entry name" value="YVTN repeat-like/Quinoprotein amine dehydrogenase"/>
    <property type="match status" value="1"/>
</dbReference>
<dbReference type="HOGENOM" id="CLU_1404593_0_0_1"/>
<dbReference type="PROSITE" id="PS50082">
    <property type="entry name" value="WD_REPEATS_2"/>
    <property type="match status" value="1"/>
</dbReference>
<protein>
    <submittedName>
        <fullName evidence="4">Uncharacterized protein</fullName>
    </submittedName>
</protein>
<dbReference type="PANTHER" id="PTHR18763">
    <property type="entry name" value="WD-REPEAT PROTEIN 18"/>
    <property type="match status" value="1"/>
</dbReference>
<dbReference type="InterPro" id="IPR019775">
    <property type="entry name" value="WD40_repeat_CS"/>
</dbReference>
<evidence type="ECO:0000313" key="4">
    <source>
        <dbReference type="EMBL" id="PNT12761.1"/>
    </source>
</evidence>
<evidence type="ECO:0000313" key="5">
    <source>
        <dbReference type="Proteomes" id="UP000006729"/>
    </source>
</evidence>
<dbReference type="GO" id="GO:0006364">
    <property type="term" value="P:rRNA processing"/>
    <property type="evidence" value="ECO:0000318"/>
    <property type="project" value="GO_Central"/>
</dbReference>
<dbReference type="InterPro" id="IPR001680">
    <property type="entry name" value="WD40_rpt"/>
</dbReference>
<keyword evidence="5" id="KW-1185">Reference proteome</keyword>
<evidence type="ECO:0000256" key="2">
    <source>
        <dbReference type="ARBA" id="ARBA00022737"/>
    </source>
</evidence>
<keyword evidence="2" id="KW-0677">Repeat</keyword>
<dbReference type="InterPro" id="IPR011047">
    <property type="entry name" value="Quinoprotein_ADH-like_sf"/>
</dbReference>
<dbReference type="GO" id="GO:0120330">
    <property type="term" value="C:rixosome complex"/>
    <property type="evidence" value="ECO:0000318"/>
    <property type="project" value="GO_Central"/>
</dbReference>
<proteinExistence type="predicted"/>
<evidence type="ECO:0000256" key="1">
    <source>
        <dbReference type="ARBA" id="ARBA00022574"/>
    </source>
</evidence>